<dbReference type="EMBL" id="CP119937">
    <property type="protein sequence ID" value="WFD03479.1"/>
    <property type="molecule type" value="Genomic_DNA"/>
</dbReference>
<name>A0AAF0E2W0_9BASI</name>
<evidence type="ECO:0000313" key="2">
    <source>
        <dbReference type="Proteomes" id="UP001214603"/>
    </source>
</evidence>
<proteinExistence type="predicted"/>
<evidence type="ECO:0000313" key="1">
    <source>
        <dbReference type="EMBL" id="WFD03479.1"/>
    </source>
</evidence>
<accession>A0AAF0E2W0</accession>
<keyword evidence="2" id="KW-1185">Reference proteome</keyword>
<gene>
    <name evidence="1" type="ORF">MOBT1_002170</name>
</gene>
<sequence>MAPAARALAAWRADLECLYDQRHTDALCVALAAGERIHLGTTRTLVQDTVRWAYTDEHRTSLVARLGTHLGMSHAEVDACLRPLQTDLGALDPSALDPALGAVRCRRMVDLPHGDARRLVVSVVHAALVAPASTAALLDAARALDAAGVEGGGAYVVACAWEQALAQREPLAPLLAHGAWPALDVLADAAHAPQCLRALDAFPAAERPRMLDAVAARPASLVVCLAEAPEAAAPLVPAFLDSFADAVRTPAWKALVAADDAAAVRMLGHLASALEPATAAVRYEQLVGLVLLADEPPWPTGDVLVAVEAMRARLLAYLQRQWVAVRAAHGFDALANWCVKELSDALDVEVHALRRAPLAAPAARAAGSSLFAMTSAGLGDGGRAVAEEPRRGPVSLHAAALNKAAAQTAVATGHV</sequence>
<dbReference type="Proteomes" id="UP001214603">
    <property type="component" value="Chromosome 4"/>
</dbReference>
<reference evidence="1" key="1">
    <citation type="submission" date="2023-03" db="EMBL/GenBank/DDBJ databases">
        <title>Mating type loci evolution in Malassezia.</title>
        <authorList>
            <person name="Coelho M.A."/>
        </authorList>
    </citation>
    <scope>NUCLEOTIDE SEQUENCE</scope>
    <source>
        <strain evidence="1">CBS 7876</strain>
    </source>
</reference>
<protein>
    <submittedName>
        <fullName evidence="1">Uncharacterized protein</fullName>
    </submittedName>
</protein>
<dbReference type="AlphaFoldDB" id="A0AAF0E2W0"/>
<organism evidence="1 2">
    <name type="scientific">Malassezia obtusa</name>
    <dbReference type="NCBI Taxonomy" id="76774"/>
    <lineage>
        <taxon>Eukaryota</taxon>
        <taxon>Fungi</taxon>
        <taxon>Dikarya</taxon>
        <taxon>Basidiomycota</taxon>
        <taxon>Ustilaginomycotina</taxon>
        <taxon>Malasseziomycetes</taxon>
        <taxon>Malasseziales</taxon>
        <taxon>Malasseziaceae</taxon>
        <taxon>Malassezia</taxon>
    </lineage>
</organism>